<dbReference type="Pfam" id="PF13307">
    <property type="entry name" value="Helicase_C_2"/>
    <property type="match status" value="1"/>
</dbReference>
<dbReference type="InterPro" id="IPR013520">
    <property type="entry name" value="Ribonucl_H"/>
</dbReference>
<dbReference type="Proteomes" id="UP001589693">
    <property type="component" value="Unassembled WGS sequence"/>
</dbReference>
<dbReference type="CDD" id="cd17920">
    <property type="entry name" value="DEXHc_RecQ"/>
    <property type="match status" value="1"/>
</dbReference>
<evidence type="ECO:0000256" key="9">
    <source>
        <dbReference type="SAM" id="MobiDB-lite"/>
    </source>
</evidence>
<evidence type="ECO:0000259" key="11">
    <source>
        <dbReference type="PROSITE" id="PS51193"/>
    </source>
</evidence>
<dbReference type="InterPro" id="IPR001650">
    <property type="entry name" value="Helicase_C-like"/>
</dbReference>
<dbReference type="InterPro" id="IPR006555">
    <property type="entry name" value="ATP-dep_Helicase_C"/>
</dbReference>
<dbReference type="Pfam" id="PF00270">
    <property type="entry name" value="DEAD"/>
    <property type="match status" value="1"/>
</dbReference>
<dbReference type="CDD" id="cd06127">
    <property type="entry name" value="DEDDh"/>
    <property type="match status" value="1"/>
</dbReference>
<feature type="compositionally biased region" description="Basic and acidic residues" evidence="9">
    <location>
        <begin position="83"/>
        <end position="96"/>
    </location>
</feature>
<proteinExistence type="inferred from homology"/>
<feature type="compositionally biased region" description="Acidic residues" evidence="9">
    <location>
        <begin position="825"/>
        <end position="840"/>
    </location>
</feature>
<evidence type="ECO:0000256" key="7">
    <source>
        <dbReference type="ARBA" id="ARBA00034617"/>
    </source>
</evidence>
<dbReference type="InterPro" id="IPR011545">
    <property type="entry name" value="DEAD/DEAH_box_helicase_dom"/>
</dbReference>
<dbReference type="SMART" id="SM00487">
    <property type="entry name" value="DEXDc"/>
    <property type="match status" value="2"/>
</dbReference>
<evidence type="ECO:0000313" key="13">
    <source>
        <dbReference type="EMBL" id="MFB9905530.1"/>
    </source>
</evidence>
<feature type="region of interest" description="Disordered" evidence="9">
    <location>
        <begin position="78"/>
        <end position="98"/>
    </location>
</feature>
<dbReference type="PANTHER" id="PTHR13710:SF105">
    <property type="entry name" value="ATP-DEPENDENT DNA HELICASE Q1"/>
    <property type="match status" value="1"/>
</dbReference>
<dbReference type="EMBL" id="JBHLZU010000014">
    <property type="protein sequence ID" value="MFB9905530.1"/>
    <property type="molecule type" value="Genomic_DNA"/>
</dbReference>
<dbReference type="PROSITE" id="PS51192">
    <property type="entry name" value="HELICASE_ATP_BIND_1"/>
    <property type="match status" value="1"/>
</dbReference>
<dbReference type="PROSITE" id="PS51194">
    <property type="entry name" value="HELICASE_CTER"/>
    <property type="match status" value="1"/>
</dbReference>
<evidence type="ECO:0000256" key="1">
    <source>
        <dbReference type="ARBA" id="ARBA00005446"/>
    </source>
</evidence>
<feature type="compositionally biased region" description="Polar residues" evidence="9">
    <location>
        <begin position="2047"/>
        <end position="2060"/>
    </location>
</feature>
<organism evidence="13 14">
    <name type="scientific">Allokutzneria oryzae</name>
    <dbReference type="NCBI Taxonomy" id="1378989"/>
    <lineage>
        <taxon>Bacteria</taxon>
        <taxon>Bacillati</taxon>
        <taxon>Actinomycetota</taxon>
        <taxon>Actinomycetes</taxon>
        <taxon>Pseudonocardiales</taxon>
        <taxon>Pseudonocardiaceae</taxon>
        <taxon>Allokutzneria</taxon>
    </lineage>
</organism>
<dbReference type="InterPro" id="IPR014013">
    <property type="entry name" value="Helic_SF1/SF2_ATP-bd_DinG/Rad3"/>
</dbReference>
<dbReference type="SUPFAM" id="SSF52540">
    <property type="entry name" value="P-loop containing nucleoside triphosphate hydrolases"/>
    <property type="match status" value="2"/>
</dbReference>
<evidence type="ECO:0000256" key="4">
    <source>
        <dbReference type="ARBA" id="ARBA00022840"/>
    </source>
</evidence>
<dbReference type="RefSeq" id="WP_377852836.1">
    <property type="nucleotide sequence ID" value="NZ_JBHLZU010000014.1"/>
</dbReference>
<dbReference type="EC" id="5.6.2.4" evidence="8"/>
<evidence type="ECO:0000256" key="3">
    <source>
        <dbReference type="ARBA" id="ARBA00022801"/>
    </source>
</evidence>
<dbReference type="PROSITE" id="PS51193">
    <property type="entry name" value="HELICASE_ATP_BIND_2"/>
    <property type="match status" value="1"/>
</dbReference>
<evidence type="ECO:0000256" key="8">
    <source>
        <dbReference type="ARBA" id="ARBA00034808"/>
    </source>
</evidence>
<sequence length="2060" mass="222787">MERVSREDPMHHLPKRLQRVVELVGEFESGLTRAQLGDLARQRGLLLHQRLVEKLVLDACAAGVLTETDGVLSLLARAGGDSPDGHNADKRERGDQRTQTARAVVIDLEAVVRTTTVEPYTDRRVFQIGAVRIGTDPDWVAAQPTFGRFLALPDEAWEIRSQEVRRRHAREAIEPVAALRELRDYCADADLMVSYNGHESDLPLLTAAYQREELQAPDLAHVDALYLAHALWPRASTHRLAPLAALVGVDCEGLNWHDAVDDAVLLARLLHCGAEKVRQWPSGIRDLVASVCPDSDAWGLLRRLAAAGGPDGVMLGESRPHGHADVADVLAANLGTHTLRRTAHGPRTHRSGLVVGDELRGADRRVDPAALATAARGVPADRRAAQERMATELHELAQAGTPALIEAPTGTGKSFAILAAALDWLAGAPQRTAIITTFTKQLQAQLAKDVARLDGAIPGLLASCDVVKGQTNRLSLRSLTMTLADATAAPSAHGHPRAGSGGRFLARPAFRELAVFLLLRLIETDNIPSSWRARSVDPVDLPPFFLTYSDPALPVWLDSLSQASNGEYPAKASAAIADHTDSVREALSSHRLLLANHALLLAHLDDLGSLGGDTLLVIDEAHQIEDAATSALTTTVDYRAVENLVEELGIWCENAQRSPASDAVAKALKDVRSLLEHEQLPRIAGMAFDSKGTGAGVVVGSRTVTLASSYSGSAGAAQVRQLSSLLRRLGGHCNSVSRALGGYIASHESVLDFFEHERATALRARCTEVSESAGSIVADIENTVGPVPVHDVVAPEEVADSGVEDQDDVEDDGPSLELHYRTDADDGESDEETDELDDDPIASMSMAALPDTSNRVVYAEELGVLSAGLRRYRFRIASSPVELFADATWQRFLITFARTYYVSATLRVAGRWQFIKDRLGLPAGIRALELETPFDLDKQAELICLSDFPSWAEQSEGAMRTVAHQLAGYSHEVIREVSFDDDAEGRRGGFDGGALVLTTARSTAGGIADHLATALRRRGDQTTVLSALVLGNPRAVDQFTDNEHGGGILVGTKGLWQGVDVADHRRLRLVWINKLPFAPFAAPVIETRRAAVAARAEAARADDPEAVATETYYLPLAALQLRQAVGRLVRSKEHRGVVVISDRKLAGQATLRRMYRRTFLESLDGGLLRADPITGEPAGGNVVTMAEGWSRIWAFLAAEGVLSEERAAELSSPEALEEQTLLPETREIRRLELTADEVRRHRDVGTLEEVVLSRAAKIGGLLRLSQEPAELKPAQRGVIAAVARGQNVLGLLPTGFGKSFCFQLPALVLPGVTVVVSPLIALMHDQALELNRSIGGAVRALVAPLRESNSRAGKTEVAEQLLGRADHGIRMVYVSPERLCQRRFRELVRGAVENGIVTRIVLDEAHTFVQWDDFRPAVSRVEHFLAELRRDFDLPVTALTATANRTVCSGLRSGVFGVEPEAPGGASGEMVEAAAGVLHTVRENPLRPELAIHRRSIGNAGPSISAGLAEVVLDAVSDHAIFYCLTVKEVVALHAHLRDYLGDGGVRVRRFHGRLTEVEKSSVMTEFREAPRKDDEGFVPLVIVATSAFGLGVNRPDVRTVFCVSAPTDLAALYQQIGRAGRDGARATTSAGTSAPVNVGLALMTNRGLRTIRFMTTSSIPETLLERMGRAVLACDGVLDAVAVADGLIGEDLKSGLLSADEARRSRTSEKYQSTVMRAFAVLSERSLVADLGDFPPLCTVKAGELHGVGIQRGPADAAGTEDAVVAAVLALPVRAERANGLRRERLDVVRLDNQLAKVVPEYRTLCEDAAGTWQLLADLHDRGLLDVSAAPSRRLVTGVRVDDIELPHDFVDHMLAKAYRVAQEVHLLEEFFKNQQMCANQSLADYFGVDLPERCCSHAGNRCSACWNAGGWPIEENMPGILDSFLAPKPRPAGAGGDSVQRKRLLDKQVSQLVWLMFNGVRASELYRALRGEDSYFNPYTRRRVPIRTKLTTSRYFGANPAVRAEEIDSSLARLADAGRVIADGKRWRDAASAGQQTALAVRASTPGQPRRSNGEETA</sequence>
<evidence type="ECO:0000256" key="6">
    <source>
        <dbReference type="ARBA" id="ARBA00023235"/>
    </source>
</evidence>
<dbReference type="InterPro" id="IPR014001">
    <property type="entry name" value="Helicase_ATP-bd"/>
</dbReference>
<evidence type="ECO:0000256" key="2">
    <source>
        <dbReference type="ARBA" id="ARBA00022741"/>
    </source>
</evidence>
<dbReference type="SUPFAM" id="SSF53098">
    <property type="entry name" value="Ribonuclease H-like"/>
    <property type="match status" value="1"/>
</dbReference>
<dbReference type="InterPro" id="IPR027417">
    <property type="entry name" value="P-loop_NTPase"/>
</dbReference>
<dbReference type="GO" id="GO:0004386">
    <property type="term" value="F:helicase activity"/>
    <property type="evidence" value="ECO:0007669"/>
    <property type="project" value="UniProtKB-KW"/>
</dbReference>
<keyword evidence="4" id="KW-0067">ATP-binding</keyword>
<feature type="domain" description="Helicase C-terminal" evidence="12">
    <location>
        <begin position="1507"/>
        <end position="1672"/>
    </location>
</feature>
<keyword evidence="6" id="KW-0413">Isomerase</keyword>
<feature type="region of interest" description="Disordered" evidence="9">
    <location>
        <begin position="797"/>
        <end position="841"/>
    </location>
</feature>
<keyword evidence="3" id="KW-0378">Hydrolase</keyword>
<evidence type="ECO:0000313" key="14">
    <source>
        <dbReference type="Proteomes" id="UP001589693"/>
    </source>
</evidence>
<dbReference type="SMART" id="SM00490">
    <property type="entry name" value="HELICc"/>
    <property type="match status" value="1"/>
</dbReference>
<gene>
    <name evidence="13" type="ORF">ACFFQA_16465</name>
</gene>
<feature type="domain" description="Helicase ATP-binding" evidence="10">
    <location>
        <begin position="1279"/>
        <end position="1461"/>
    </location>
</feature>
<dbReference type="Gene3D" id="3.40.50.300">
    <property type="entry name" value="P-loop containing nucleotide triphosphate hydrolases"/>
    <property type="match status" value="4"/>
</dbReference>
<keyword evidence="2" id="KW-0547">Nucleotide-binding</keyword>
<reference evidence="13 14" key="1">
    <citation type="submission" date="2024-09" db="EMBL/GenBank/DDBJ databases">
        <authorList>
            <person name="Sun Q."/>
            <person name="Mori K."/>
        </authorList>
    </citation>
    <scope>NUCLEOTIDE SEQUENCE [LARGE SCALE GENOMIC DNA]</scope>
    <source>
        <strain evidence="13 14">TBRC 7907</strain>
    </source>
</reference>
<protein>
    <recommendedName>
        <fullName evidence="8">DNA 3'-5' helicase</fullName>
        <ecNumber evidence="8">5.6.2.4</ecNumber>
    </recommendedName>
</protein>
<evidence type="ECO:0000256" key="5">
    <source>
        <dbReference type="ARBA" id="ARBA00023125"/>
    </source>
</evidence>
<comment type="similarity">
    <text evidence="1">Belongs to the helicase family. RecQ subfamily.</text>
</comment>
<feature type="region of interest" description="Disordered" evidence="9">
    <location>
        <begin position="2034"/>
        <end position="2060"/>
    </location>
</feature>
<dbReference type="InterPro" id="IPR036397">
    <property type="entry name" value="RNaseH_sf"/>
</dbReference>
<accession>A0ABV5ZXA1</accession>
<keyword evidence="14" id="KW-1185">Reference proteome</keyword>
<name>A0ABV5ZXA1_9PSEU</name>
<dbReference type="SMART" id="SM00479">
    <property type="entry name" value="EXOIII"/>
    <property type="match status" value="1"/>
</dbReference>
<feature type="compositionally biased region" description="Acidic residues" evidence="9">
    <location>
        <begin position="797"/>
        <end position="814"/>
    </location>
</feature>
<dbReference type="InterPro" id="IPR012337">
    <property type="entry name" value="RNaseH-like_sf"/>
</dbReference>
<dbReference type="PANTHER" id="PTHR13710">
    <property type="entry name" value="DNA HELICASE RECQ FAMILY MEMBER"/>
    <property type="match status" value="1"/>
</dbReference>
<dbReference type="SMART" id="SM00491">
    <property type="entry name" value="HELICc2"/>
    <property type="match status" value="1"/>
</dbReference>
<evidence type="ECO:0000259" key="12">
    <source>
        <dbReference type="PROSITE" id="PS51194"/>
    </source>
</evidence>
<keyword evidence="13" id="KW-0347">Helicase</keyword>
<keyword evidence="5" id="KW-0238">DNA-binding</keyword>
<comment type="caution">
    <text evidence="13">The sequence shown here is derived from an EMBL/GenBank/DDBJ whole genome shotgun (WGS) entry which is preliminary data.</text>
</comment>
<feature type="domain" description="Helicase ATP-binding" evidence="11">
    <location>
        <begin position="372"/>
        <end position="684"/>
    </location>
</feature>
<dbReference type="Gene3D" id="3.30.420.10">
    <property type="entry name" value="Ribonuclease H-like superfamily/Ribonuclease H"/>
    <property type="match status" value="1"/>
</dbReference>
<dbReference type="Pfam" id="PF00271">
    <property type="entry name" value="Helicase_C"/>
    <property type="match status" value="1"/>
</dbReference>
<evidence type="ECO:0000259" key="10">
    <source>
        <dbReference type="PROSITE" id="PS51192"/>
    </source>
</evidence>
<comment type="catalytic activity">
    <reaction evidence="7">
        <text>Couples ATP hydrolysis with the unwinding of duplex DNA by translocating in the 3'-5' direction.</text>
        <dbReference type="EC" id="5.6.2.4"/>
    </reaction>
</comment>